<keyword evidence="3" id="KW-1185">Reference proteome</keyword>
<comment type="caution">
    <text evidence="2">The sequence shown here is derived from an EMBL/GenBank/DDBJ whole genome shotgun (WGS) entry which is preliminary data.</text>
</comment>
<evidence type="ECO:0000313" key="2">
    <source>
        <dbReference type="EMBL" id="MPC24938.1"/>
    </source>
</evidence>
<reference evidence="2 3" key="1">
    <citation type="submission" date="2019-05" db="EMBL/GenBank/DDBJ databases">
        <title>Another draft genome of Portunus trituberculatus and its Hox gene families provides insights of decapod evolution.</title>
        <authorList>
            <person name="Jeong J.-H."/>
            <person name="Song I."/>
            <person name="Kim S."/>
            <person name="Choi T."/>
            <person name="Kim D."/>
            <person name="Ryu S."/>
            <person name="Kim W."/>
        </authorList>
    </citation>
    <scope>NUCLEOTIDE SEQUENCE [LARGE SCALE GENOMIC DNA]</scope>
    <source>
        <tissue evidence="2">Muscle</tissue>
    </source>
</reference>
<gene>
    <name evidence="2" type="ORF">E2C01_018034</name>
</gene>
<proteinExistence type="predicted"/>
<feature type="region of interest" description="Disordered" evidence="1">
    <location>
        <begin position="89"/>
        <end position="129"/>
    </location>
</feature>
<accession>A0A5B7DU22</accession>
<protein>
    <submittedName>
        <fullName evidence="2">Uncharacterized protein</fullName>
    </submittedName>
</protein>
<dbReference type="EMBL" id="VSRR010001392">
    <property type="protein sequence ID" value="MPC24938.1"/>
    <property type="molecule type" value="Genomic_DNA"/>
</dbReference>
<organism evidence="2 3">
    <name type="scientific">Portunus trituberculatus</name>
    <name type="common">Swimming crab</name>
    <name type="synonym">Neptunus trituberculatus</name>
    <dbReference type="NCBI Taxonomy" id="210409"/>
    <lineage>
        <taxon>Eukaryota</taxon>
        <taxon>Metazoa</taxon>
        <taxon>Ecdysozoa</taxon>
        <taxon>Arthropoda</taxon>
        <taxon>Crustacea</taxon>
        <taxon>Multicrustacea</taxon>
        <taxon>Malacostraca</taxon>
        <taxon>Eumalacostraca</taxon>
        <taxon>Eucarida</taxon>
        <taxon>Decapoda</taxon>
        <taxon>Pleocyemata</taxon>
        <taxon>Brachyura</taxon>
        <taxon>Eubrachyura</taxon>
        <taxon>Portunoidea</taxon>
        <taxon>Portunidae</taxon>
        <taxon>Portuninae</taxon>
        <taxon>Portunus</taxon>
    </lineage>
</organism>
<sequence>MHRAARREADGVWDCMAAGMCNFVAKRFRGCVAAELWGCRAAWLWDDPIELRNILIHIPSDGEDVIEPKSIGIYANVASRGVVTRLMKPSAQREAGHLPTDSVTQTRPASFSGGDGGGGGSFPPTIKHT</sequence>
<dbReference type="Proteomes" id="UP000324222">
    <property type="component" value="Unassembled WGS sequence"/>
</dbReference>
<evidence type="ECO:0000256" key="1">
    <source>
        <dbReference type="SAM" id="MobiDB-lite"/>
    </source>
</evidence>
<evidence type="ECO:0000313" key="3">
    <source>
        <dbReference type="Proteomes" id="UP000324222"/>
    </source>
</evidence>
<name>A0A5B7DU22_PORTR</name>
<dbReference type="AlphaFoldDB" id="A0A5B7DU22"/>